<evidence type="ECO:0000313" key="3">
    <source>
        <dbReference type="Proteomes" id="UP000559027"/>
    </source>
</evidence>
<name>A0A8H5G586_9AGAR</name>
<evidence type="ECO:0000313" key="2">
    <source>
        <dbReference type="EMBL" id="KAF5358465.1"/>
    </source>
</evidence>
<accession>A0A8H5G586</accession>
<evidence type="ECO:0000256" key="1">
    <source>
        <dbReference type="SAM" id="MobiDB-lite"/>
    </source>
</evidence>
<dbReference type="OrthoDB" id="3226250at2759"/>
<dbReference type="EMBL" id="JAACJO010000005">
    <property type="protein sequence ID" value="KAF5358465.1"/>
    <property type="molecule type" value="Genomic_DNA"/>
</dbReference>
<keyword evidence="3" id="KW-1185">Reference proteome</keyword>
<feature type="compositionally biased region" description="Polar residues" evidence="1">
    <location>
        <begin position="346"/>
        <end position="355"/>
    </location>
</feature>
<reference evidence="2 3" key="1">
    <citation type="journal article" date="2020" name="ISME J.">
        <title>Uncovering the hidden diversity of litter-decomposition mechanisms in mushroom-forming fungi.</title>
        <authorList>
            <person name="Floudas D."/>
            <person name="Bentzer J."/>
            <person name="Ahren D."/>
            <person name="Johansson T."/>
            <person name="Persson P."/>
            <person name="Tunlid A."/>
        </authorList>
    </citation>
    <scope>NUCLEOTIDE SEQUENCE [LARGE SCALE GENOMIC DNA]</scope>
    <source>
        <strain evidence="2 3">CBS 146.42</strain>
    </source>
</reference>
<dbReference type="Proteomes" id="UP000559027">
    <property type="component" value="Unassembled WGS sequence"/>
</dbReference>
<organism evidence="2 3">
    <name type="scientific">Leucocoprinus leucothites</name>
    <dbReference type="NCBI Taxonomy" id="201217"/>
    <lineage>
        <taxon>Eukaryota</taxon>
        <taxon>Fungi</taxon>
        <taxon>Dikarya</taxon>
        <taxon>Basidiomycota</taxon>
        <taxon>Agaricomycotina</taxon>
        <taxon>Agaricomycetes</taxon>
        <taxon>Agaricomycetidae</taxon>
        <taxon>Agaricales</taxon>
        <taxon>Agaricineae</taxon>
        <taxon>Agaricaceae</taxon>
        <taxon>Leucocoprinus</taxon>
    </lineage>
</organism>
<protein>
    <submittedName>
        <fullName evidence="2">Uncharacterized protein</fullName>
    </submittedName>
</protein>
<dbReference type="AlphaFoldDB" id="A0A8H5G586"/>
<gene>
    <name evidence="2" type="ORF">D9756_001489</name>
</gene>
<comment type="caution">
    <text evidence="2">The sequence shown here is derived from an EMBL/GenBank/DDBJ whole genome shotgun (WGS) entry which is preliminary data.</text>
</comment>
<feature type="region of interest" description="Disordered" evidence="1">
    <location>
        <begin position="326"/>
        <end position="360"/>
    </location>
</feature>
<sequence length="511" mass="59554">MSVSLKKLLEDPFGPYPDQYILNPTWARRGSFRPTLTSVQMRCAGEDIGLDETELLDEAPPTSRFVKNDVEVTGALEIERLDWLSDQGKTWLSHDLRKRDDEKSTSTRASRLTLEEVYGMGLIAVRRFRLDDDPESLVLFAENEKRSFRLASLDVKTFSLSRNFIERYTIRRMMQQLILGCDTPITERDIEWLVQQYFKQVIPLDKDIRYIYNPNIAGIVTNSRGALKLSTPRHSRPVHKAEIRKIFAKHAEWILADHIVVRQSPNARYLDIPQWHKFVQQVKFVFDPPAPGRRVDIATSLTKFGGKREDWQRRLDNAIRSPLHWQQRRELEKAPQRATPKIIPSVQPSSHQQNPAKPPIRARVVPDIEFQYDSDFSEASTPPASDSESEAADQRLVEKVPWYCRVPPELEESQHVWRCPGCKTYHIDLLHPAEEELEEIPEYYAEILRSKDWQKVTDARLLTAFGHLVSNHYEEHLKKLGIQLVTEDGEVSVRKWPEERARRKSRRLNRI</sequence>
<proteinExistence type="predicted"/>